<feature type="region of interest" description="Disordered" evidence="1">
    <location>
        <begin position="1"/>
        <end position="55"/>
    </location>
</feature>
<feature type="compositionally biased region" description="Basic residues" evidence="1">
    <location>
        <begin position="24"/>
        <end position="42"/>
    </location>
</feature>
<accession>A0A9N9JM58</accession>
<feature type="compositionally biased region" description="Polar residues" evidence="1">
    <location>
        <begin position="1"/>
        <end position="20"/>
    </location>
</feature>
<sequence>STTGSTSAPPQTYSEVSSDDTSLRQRKSGTRRSKTTSTKRKLSLMSDHSYIVPSG</sequence>
<evidence type="ECO:0000313" key="2">
    <source>
        <dbReference type="EMBL" id="CAG8787137.1"/>
    </source>
</evidence>
<evidence type="ECO:0000256" key="1">
    <source>
        <dbReference type="SAM" id="MobiDB-lite"/>
    </source>
</evidence>
<comment type="caution">
    <text evidence="2">The sequence shown here is derived from an EMBL/GenBank/DDBJ whole genome shotgun (WGS) entry which is preliminary data.</text>
</comment>
<gene>
    <name evidence="2" type="ORF">DERYTH_LOCUS20649</name>
</gene>
<dbReference type="Proteomes" id="UP000789405">
    <property type="component" value="Unassembled WGS sequence"/>
</dbReference>
<dbReference type="AlphaFoldDB" id="A0A9N9JM58"/>
<evidence type="ECO:0000313" key="3">
    <source>
        <dbReference type="Proteomes" id="UP000789405"/>
    </source>
</evidence>
<protein>
    <submittedName>
        <fullName evidence="2">5613_t:CDS:1</fullName>
    </submittedName>
</protein>
<proteinExistence type="predicted"/>
<organism evidence="2 3">
    <name type="scientific">Dentiscutata erythropus</name>
    <dbReference type="NCBI Taxonomy" id="1348616"/>
    <lineage>
        <taxon>Eukaryota</taxon>
        <taxon>Fungi</taxon>
        <taxon>Fungi incertae sedis</taxon>
        <taxon>Mucoromycota</taxon>
        <taxon>Glomeromycotina</taxon>
        <taxon>Glomeromycetes</taxon>
        <taxon>Diversisporales</taxon>
        <taxon>Gigasporaceae</taxon>
        <taxon>Dentiscutata</taxon>
    </lineage>
</organism>
<reference evidence="2" key="1">
    <citation type="submission" date="2021-06" db="EMBL/GenBank/DDBJ databases">
        <authorList>
            <person name="Kallberg Y."/>
            <person name="Tangrot J."/>
            <person name="Rosling A."/>
        </authorList>
    </citation>
    <scope>NUCLEOTIDE SEQUENCE</scope>
    <source>
        <strain evidence="2">MA453B</strain>
    </source>
</reference>
<feature type="non-terminal residue" evidence="2">
    <location>
        <position position="1"/>
    </location>
</feature>
<name>A0A9N9JM58_9GLOM</name>
<keyword evidence="3" id="KW-1185">Reference proteome</keyword>
<dbReference type="EMBL" id="CAJVPY010024702">
    <property type="protein sequence ID" value="CAG8787137.1"/>
    <property type="molecule type" value="Genomic_DNA"/>
</dbReference>